<keyword evidence="4" id="KW-1185">Reference proteome</keyword>
<dbReference type="RefSeq" id="WP_345533866.1">
    <property type="nucleotide sequence ID" value="NZ_BAABLD010000011.1"/>
</dbReference>
<feature type="domain" description="AB hydrolase-1" evidence="2">
    <location>
        <begin position="77"/>
        <end position="312"/>
    </location>
</feature>
<reference evidence="4" key="1">
    <citation type="journal article" date="2019" name="Int. J. Syst. Evol. Microbiol.">
        <title>The Global Catalogue of Microorganisms (GCM) 10K type strain sequencing project: providing services to taxonomists for standard genome sequencing and annotation.</title>
        <authorList>
            <consortium name="The Broad Institute Genomics Platform"/>
            <consortium name="The Broad Institute Genome Sequencing Center for Infectious Disease"/>
            <person name="Wu L."/>
            <person name="Ma J."/>
        </authorList>
    </citation>
    <scope>NUCLEOTIDE SEQUENCE [LARGE SCALE GENOMIC DNA]</scope>
    <source>
        <strain evidence="4">JCM 18715</strain>
    </source>
</reference>
<dbReference type="InterPro" id="IPR029058">
    <property type="entry name" value="AB_hydrolase_fold"/>
</dbReference>
<gene>
    <name evidence="3" type="ORF">GCM10025770_29550</name>
</gene>
<accession>A0ABP9QXC3</accession>
<dbReference type="InterPro" id="IPR000639">
    <property type="entry name" value="Epox_hydrolase-like"/>
</dbReference>
<organism evidence="3 4">
    <name type="scientific">Viridibacterium curvum</name>
    <dbReference type="NCBI Taxonomy" id="1101404"/>
    <lineage>
        <taxon>Bacteria</taxon>
        <taxon>Pseudomonadati</taxon>
        <taxon>Pseudomonadota</taxon>
        <taxon>Betaproteobacteria</taxon>
        <taxon>Rhodocyclales</taxon>
        <taxon>Rhodocyclaceae</taxon>
        <taxon>Viridibacterium</taxon>
    </lineage>
</organism>
<comment type="caution">
    <text evidence="3">The sequence shown here is derived from an EMBL/GenBank/DDBJ whole genome shotgun (WGS) entry which is preliminary data.</text>
</comment>
<dbReference type="Proteomes" id="UP001500547">
    <property type="component" value="Unassembled WGS sequence"/>
</dbReference>
<keyword evidence="1" id="KW-0732">Signal</keyword>
<dbReference type="EMBL" id="BAABLD010000011">
    <property type="protein sequence ID" value="GAA5168864.1"/>
    <property type="molecule type" value="Genomic_DNA"/>
</dbReference>
<dbReference type="InterPro" id="IPR000073">
    <property type="entry name" value="AB_hydrolase_1"/>
</dbReference>
<evidence type="ECO:0000313" key="4">
    <source>
        <dbReference type="Proteomes" id="UP001500547"/>
    </source>
</evidence>
<evidence type="ECO:0000256" key="1">
    <source>
        <dbReference type="SAM" id="SignalP"/>
    </source>
</evidence>
<protein>
    <recommendedName>
        <fullName evidence="2">AB hydrolase-1 domain-containing protein</fullName>
    </recommendedName>
</protein>
<sequence length="491" mass="52573">MPHSIASSLRTLAALFILLGATAANAQTPEASAPQTSPGNLDALRSQVPADWNLQRVREPIFNSQIVTLEGGQPGAPLILFVHGLGDGGMNDWLPTMRLLAERYRVLALDLPGFGRSESPLGKYSPTRYAELLSWLLGKSAKGPVTVVGHSMGGAVALRFANMHPEQVSRLILVDAAGILHRTAFVKHSATLPLSVDAAPEALKPSVASLRNFGGVLVEKVLGIPLDPTEVLRRSDLAWSLLLHSRSNVNAAMAMIDENFSQAVYETRTPTWIIWGEADTVTPLRTGQMLAARLPRASLASIPGAAHSPMLTATSQFMPLFERALTAPDSELPSVTKGPAANAKPGTLRCTGETGKLYTGTWREIIIDGCTAVRLVDVQADRIVLRDAIVEMTRVSVRGDKVALEVTNGDLRATASDFSAATAIVADGARLDFAGVHLKATRELLQAKRHTRLIASISQVDRPGWQGYLHTSVELVDAPLRPDTPPAPDKP</sequence>
<dbReference type="Pfam" id="PF00561">
    <property type="entry name" value="Abhydrolase_1"/>
    <property type="match status" value="1"/>
</dbReference>
<name>A0ABP9QXC3_9RHOO</name>
<dbReference type="PRINTS" id="PR00111">
    <property type="entry name" value="ABHYDROLASE"/>
</dbReference>
<dbReference type="PANTHER" id="PTHR43798:SF33">
    <property type="entry name" value="HYDROLASE, PUTATIVE (AFU_ORTHOLOGUE AFUA_2G14860)-RELATED"/>
    <property type="match status" value="1"/>
</dbReference>
<dbReference type="Gene3D" id="3.40.50.1820">
    <property type="entry name" value="alpha/beta hydrolase"/>
    <property type="match status" value="1"/>
</dbReference>
<feature type="signal peptide" evidence="1">
    <location>
        <begin position="1"/>
        <end position="26"/>
    </location>
</feature>
<dbReference type="SUPFAM" id="SSF53474">
    <property type="entry name" value="alpha/beta-Hydrolases"/>
    <property type="match status" value="1"/>
</dbReference>
<evidence type="ECO:0000313" key="3">
    <source>
        <dbReference type="EMBL" id="GAA5168864.1"/>
    </source>
</evidence>
<feature type="chain" id="PRO_5047359441" description="AB hydrolase-1 domain-containing protein" evidence="1">
    <location>
        <begin position="27"/>
        <end position="491"/>
    </location>
</feature>
<dbReference type="PRINTS" id="PR00412">
    <property type="entry name" value="EPOXHYDRLASE"/>
</dbReference>
<dbReference type="InterPro" id="IPR050266">
    <property type="entry name" value="AB_hydrolase_sf"/>
</dbReference>
<proteinExistence type="predicted"/>
<evidence type="ECO:0000259" key="2">
    <source>
        <dbReference type="Pfam" id="PF00561"/>
    </source>
</evidence>
<dbReference type="PANTHER" id="PTHR43798">
    <property type="entry name" value="MONOACYLGLYCEROL LIPASE"/>
    <property type="match status" value="1"/>
</dbReference>